<dbReference type="PROSITE" id="PS51723">
    <property type="entry name" value="PEPTIDASE_M60"/>
    <property type="match status" value="1"/>
</dbReference>
<dbReference type="Pfam" id="PF13402">
    <property type="entry name" value="Peptidase_M60"/>
    <property type="match status" value="1"/>
</dbReference>
<feature type="domain" description="Peptidase M60" evidence="1">
    <location>
        <begin position="525"/>
        <end position="863"/>
    </location>
</feature>
<dbReference type="InterPro" id="IPR042279">
    <property type="entry name" value="Pep_M60_3"/>
</dbReference>
<dbReference type="PROSITE" id="PS51257">
    <property type="entry name" value="PROKAR_LIPOPROTEIN"/>
    <property type="match status" value="1"/>
</dbReference>
<dbReference type="Proteomes" id="UP000006755">
    <property type="component" value="Unassembled WGS sequence"/>
</dbReference>
<evidence type="ECO:0000313" key="3">
    <source>
        <dbReference type="Proteomes" id="UP000006755"/>
    </source>
</evidence>
<dbReference type="EMBL" id="AMRI01000013">
    <property type="protein sequence ID" value="EKE73076.1"/>
    <property type="molecule type" value="Genomic_DNA"/>
</dbReference>
<protein>
    <recommendedName>
        <fullName evidence="1">Peptidase M60 domain-containing protein</fullName>
    </recommendedName>
</protein>
<accession>K2IS43</accession>
<keyword evidence="3" id="KW-1185">Reference proteome</keyword>
<dbReference type="PATRIC" id="fig|745411.4.peg.2097"/>
<proteinExistence type="predicted"/>
<organism evidence="2 3">
    <name type="scientific">Gallaecimonas xiamenensis 3-C-1</name>
    <dbReference type="NCBI Taxonomy" id="745411"/>
    <lineage>
        <taxon>Bacteria</taxon>
        <taxon>Pseudomonadati</taxon>
        <taxon>Pseudomonadota</taxon>
        <taxon>Gammaproteobacteria</taxon>
        <taxon>Enterobacterales</taxon>
        <taxon>Gallaecimonadaceae</taxon>
        <taxon>Gallaecimonas</taxon>
    </lineage>
</organism>
<evidence type="ECO:0000259" key="1">
    <source>
        <dbReference type="PROSITE" id="PS51723"/>
    </source>
</evidence>
<reference evidence="2 3" key="1">
    <citation type="journal article" date="2012" name="J. Bacteriol.">
        <title>Genome Sequence of Gallaecimonas xiamenensis Type Strain 3-C-1.</title>
        <authorList>
            <person name="Lai Q."/>
            <person name="Wang L."/>
            <person name="Wang W."/>
            <person name="Shao Z."/>
        </authorList>
    </citation>
    <scope>NUCLEOTIDE SEQUENCE [LARGE SCALE GENOMIC DNA]</scope>
    <source>
        <strain evidence="2 3">3-C-1</strain>
    </source>
</reference>
<dbReference type="InterPro" id="IPR040711">
    <property type="entry name" value="IMPa_N_2"/>
</dbReference>
<dbReference type="Pfam" id="PF18642">
    <property type="entry name" value="IMPa_helical"/>
    <property type="match status" value="1"/>
</dbReference>
<dbReference type="SMART" id="SM01276">
    <property type="entry name" value="M60-like"/>
    <property type="match status" value="1"/>
</dbReference>
<dbReference type="InterPro" id="IPR031161">
    <property type="entry name" value="Peptidase_M60_dom"/>
</dbReference>
<name>K2IS43_9GAMM</name>
<gene>
    <name evidence="2" type="ORF">B3C1_10682</name>
</gene>
<evidence type="ECO:0000313" key="2">
    <source>
        <dbReference type="EMBL" id="EKE73076.1"/>
    </source>
</evidence>
<dbReference type="STRING" id="745411.B3C1_10682"/>
<dbReference type="InterPro" id="IPR041549">
    <property type="entry name" value="IMPa_helical"/>
</dbReference>
<dbReference type="Gene3D" id="1.10.390.30">
    <property type="entry name" value="Peptidase M60, enhancin-like domain 3"/>
    <property type="match status" value="1"/>
</dbReference>
<dbReference type="AlphaFoldDB" id="K2IS43"/>
<dbReference type="eggNOG" id="COG1879">
    <property type="taxonomic scope" value="Bacteria"/>
</dbReference>
<dbReference type="RefSeq" id="WP_008484773.1">
    <property type="nucleotide sequence ID" value="NZ_AMRI01000013.1"/>
</dbReference>
<dbReference type="Pfam" id="PF18650">
    <property type="entry name" value="IMPa_N_2"/>
    <property type="match status" value="1"/>
</dbReference>
<dbReference type="NCBIfam" id="NF038322">
    <property type="entry name" value="ImpA_fam_HExGH"/>
    <property type="match status" value="1"/>
</dbReference>
<sequence>MKKTLLLGSLLLAGCGGGGGDPASPSTNQAPSTSPMTLAYQWQTQEASGNWRQFAQDADGDNLNASISQQGQLGRFSLEGDQLLYLANSGAQGQDQGQLTVSDGRGGQATLGITVTQVDGRDGVAVALAQGDASLTSSPALLARIKQEIQDVQASQQQLVTQLFGNGAIDYAPGNRTQLFNVTEPDRTFSLINANGGQVLAIAGEVQGGRYGGIGTHLFARFQAGELLAMAPAAEQLLAWLMQDADLSQPHTLALSFLAGQEEATRQWLEAQHPNWTLLGCSDVAALDNCLAQADLVISGWRGNDQDAAAIVASFQGALAQGKGLFYQHNWYEATSPVADAITELMGASLPYGGNYWANASANWNQAQAMLDQAPWLAAEQRLTQHFIDQDFAFDWSGCTSYVGKVSCDQVAGFDQAFLSGARSLKNALNRLDSQGLDLFAEPNLTLLKLFVLLGDSYRAQIHYPMDKESTDPNQFLAAYLADHLAYYHRASNPAQADLGNFSDPIATAPALVSQTLTFTLNGHSNYRGTGLYLLPGQRIELERTDGQPLALAAFINTQRSGSTREFNANGYLRPKFLRSPQFSLTQGQQQQLTSPYGGPLMVQLPAGSGQVSLKVSNLSPYPYLSDFANAADYLAQLDDSPLAWAGLRTDFVEINSRKQMMKAFIYADRYQGDVTQALDDVWAYMIKGTYDLAGFQGDGLALAGTVAARCTSLGWDCTDPQIHAKPKVQHINVDEAAECGAGCSGNPYDQSWALSPFGWGESHEIGHNLQRSRLKIYGGRSGEVSNNIFPLYKGWQRFHDSGERIESCDRQDPALTYGWLQQAQTQADPSQAMYDKLWSQTGTYDNAGTRLDFYLQLAFMADDIAGLDNGWQLYTLLYLQERLFTQAAADPDRWAAQKGALGMASFATAPDPDGNDFMLMGLSWLLQRDMRGYFDLWGIGYSADAGAQVAAYGFAPAAKVYYQVQSQCADMQVPKLPVDGTSSWPAT</sequence>
<dbReference type="OrthoDB" id="9122461at2"/>
<dbReference type="Pfam" id="PF17963">
    <property type="entry name" value="Big_9"/>
    <property type="match status" value="1"/>
</dbReference>
<comment type="caution">
    <text evidence="2">The sequence shown here is derived from an EMBL/GenBank/DDBJ whole genome shotgun (WGS) entry which is preliminary data.</text>
</comment>